<evidence type="ECO:0000259" key="7">
    <source>
        <dbReference type="PROSITE" id="PS50166"/>
    </source>
</evidence>
<dbReference type="GO" id="GO:0005635">
    <property type="term" value="C:nuclear envelope"/>
    <property type="evidence" value="ECO:0007669"/>
    <property type="project" value="TreeGrafter"/>
</dbReference>
<dbReference type="InterPro" id="IPR011989">
    <property type="entry name" value="ARM-like"/>
</dbReference>
<dbReference type="GO" id="GO:0031267">
    <property type="term" value="F:small GTPase binding"/>
    <property type="evidence" value="ECO:0007669"/>
    <property type="project" value="InterPro"/>
</dbReference>
<dbReference type="PANTHER" id="PTHR10997">
    <property type="entry name" value="IMPORTIN-7, 8, 11"/>
    <property type="match status" value="1"/>
</dbReference>
<dbReference type="SUPFAM" id="SSF48371">
    <property type="entry name" value="ARM repeat"/>
    <property type="match status" value="1"/>
</dbReference>
<keyword evidence="3" id="KW-0813">Transport</keyword>
<evidence type="ECO:0000256" key="4">
    <source>
        <dbReference type="ARBA" id="ARBA00022490"/>
    </source>
</evidence>
<reference evidence="9" key="1">
    <citation type="journal article" date="2018" name="Nat. Microbiol.">
        <title>Leveraging single-cell genomics to expand the fungal tree of life.</title>
        <authorList>
            <person name="Ahrendt S.R."/>
            <person name="Quandt C.A."/>
            <person name="Ciobanu D."/>
            <person name="Clum A."/>
            <person name="Salamov A."/>
            <person name="Andreopoulos B."/>
            <person name="Cheng J.F."/>
            <person name="Woyke T."/>
            <person name="Pelin A."/>
            <person name="Henrissat B."/>
            <person name="Reynolds N.K."/>
            <person name="Benny G.L."/>
            <person name="Smith M.E."/>
            <person name="James T.Y."/>
            <person name="Grigoriev I.V."/>
        </authorList>
    </citation>
    <scope>NUCLEOTIDE SEQUENCE [LARGE SCALE GENOMIC DNA]</scope>
    <source>
        <strain evidence="9">Baker2002</strain>
    </source>
</reference>
<accession>A0A4P9ZDD0</accession>
<evidence type="ECO:0000313" key="8">
    <source>
        <dbReference type="EMBL" id="RKP30944.1"/>
    </source>
</evidence>
<keyword evidence="9" id="KW-1185">Reference proteome</keyword>
<comment type="subcellular location">
    <subcellularLocation>
        <location evidence="2">Cytoplasm</location>
    </subcellularLocation>
    <subcellularLocation>
        <location evidence="1">Nucleus</location>
    </subcellularLocation>
</comment>
<dbReference type="InterPro" id="IPR001494">
    <property type="entry name" value="Importin-beta_N"/>
</dbReference>
<dbReference type="SMART" id="SM00913">
    <property type="entry name" value="IBN_N"/>
    <property type="match status" value="1"/>
</dbReference>
<feature type="domain" description="Importin N-terminal" evidence="7">
    <location>
        <begin position="24"/>
        <end position="94"/>
    </location>
</feature>
<proteinExistence type="predicted"/>
<dbReference type="PANTHER" id="PTHR10997:SF18">
    <property type="entry name" value="D-IMPORTIN 7_RANBP7"/>
    <property type="match status" value="1"/>
</dbReference>
<keyword evidence="4" id="KW-0963">Cytoplasm</keyword>
<evidence type="ECO:0000256" key="6">
    <source>
        <dbReference type="ARBA" id="ARBA00023242"/>
    </source>
</evidence>
<evidence type="ECO:0000313" key="9">
    <source>
        <dbReference type="Proteomes" id="UP000268321"/>
    </source>
</evidence>
<protein>
    <submittedName>
        <fullName evidence="8">ARM repeat-containing protein</fullName>
    </submittedName>
</protein>
<organism evidence="8 9">
    <name type="scientific">Metschnikowia bicuspidata</name>
    <dbReference type="NCBI Taxonomy" id="27322"/>
    <lineage>
        <taxon>Eukaryota</taxon>
        <taxon>Fungi</taxon>
        <taxon>Dikarya</taxon>
        <taxon>Ascomycota</taxon>
        <taxon>Saccharomycotina</taxon>
        <taxon>Pichiomycetes</taxon>
        <taxon>Metschnikowiaceae</taxon>
        <taxon>Metschnikowia</taxon>
    </lineage>
</organism>
<dbReference type="Gene3D" id="1.25.10.10">
    <property type="entry name" value="Leucine-rich Repeat Variant"/>
    <property type="match status" value="1"/>
</dbReference>
<dbReference type="OrthoDB" id="760868at2759"/>
<dbReference type="EMBL" id="ML004449">
    <property type="protein sequence ID" value="RKP30944.1"/>
    <property type="molecule type" value="Genomic_DNA"/>
</dbReference>
<evidence type="ECO:0000256" key="5">
    <source>
        <dbReference type="ARBA" id="ARBA00022927"/>
    </source>
</evidence>
<dbReference type="AlphaFoldDB" id="A0A4P9ZDD0"/>
<evidence type="ECO:0000256" key="1">
    <source>
        <dbReference type="ARBA" id="ARBA00004123"/>
    </source>
</evidence>
<keyword evidence="6" id="KW-0539">Nucleus</keyword>
<dbReference type="PROSITE" id="PS50166">
    <property type="entry name" value="IMPORTIN_B_NT"/>
    <property type="match status" value="1"/>
</dbReference>
<evidence type="ECO:0000256" key="2">
    <source>
        <dbReference type="ARBA" id="ARBA00004496"/>
    </source>
</evidence>
<sequence length="1026" mass="113442">MDPAALLRCFAGTLERQPEVRTDAEAQLRTYAASPGFLCACLDIVAASDAPAHCRTAAAVYFKNRVVRCWRDAKRMDGDEKPVLRERLVPVMCSVDWPTKHRLLPVLRVMIASEYPKTWVQLLGDVGALLRQQDDLGALYTGLVCFAEICRLYRWIDNEERLGAMDPVVAEVFPHLIAVGNAVLDSELTEVLADVLKHILKCYKFVTYYDLPAVLQTKDALVAWVELHCRVVSTAAPAYAQQDGATQTARCYKWAVANVERLFRRYASKSLSSKFVYDEFKTRFVTDVLPHVMSIYLAAMEKWCRGERWLPKQAVYHLLEFLSHCVTQRESWKTLKPCFENIVAHFIFPLLCPSEETLELFSTDPVEYINAKMDSFDDSEPDVAALGLLVTLATKRTKSTVGALVAFACGQLQALAQQPEDVDAARKKDGALRFVGGISHLLTRRDSPYYAQSATLLTDVLLPNLASPHEFLVARTLDVCARFADAPVEDPPALAVLFDGILHPLAGNARASLPVVLQAALGVQAYIHHALFQEQLARVVVPIMLRLLELSNAIDNEAVSMVMQECVEKFSAQLQPFGADLMKSLVAQFLRLAAEVKDAVGAGTEGDEPDAFTDEAADKVVAAIGLLNTMITVLLSFENSRDVCMRLEKTFAPAVEYVLVHELDDFLAEIGELMENSVFLLRSVTPVMWVLFARLLRSFFDGVALMYTDELFACVKNFVVYGADHLAANPDLVASVVALAQLMSTSDDDAHNAGNDVAQALELAQTLVLSLQRHAQSVIPVLCLAFVPVVARTLPDTSHVKTSAVVVHSINFVVACLVHGPADTLAQLEQQHYERVFFELWFALIPRLRRAYDLKVSILGLFSLANHAEMLLAVPGGAAAVGMCLVHLFRELPTAIRNLEKQRQEFDAGQYDYDPDAYCAGVYEEADSDYEDTPEPPVDASETTCAAPKHDSGFFTSSDHEDSVQEDFLGLSSLDDVDPFAMFKDFSLSLQADNPALYGAVFGGLSDEDRQIFVDIFAVQSRGVDR</sequence>
<dbReference type="GO" id="GO:0006606">
    <property type="term" value="P:protein import into nucleus"/>
    <property type="evidence" value="ECO:0007669"/>
    <property type="project" value="TreeGrafter"/>
</dbReference>
<gene>
    <name evidence="8" type="ORF">METBISCDRAFT_22840</name>
</gene>
<dbReference type="Proteomes" id="UP000268321">
    <property type="component" value="Unassembled WGS sequence"/>
</dbReference>
<dbReference type="Pfam" id="PF03810">
    <property type="entry name" value="IBN_N"/>
    <property type="match status" value="1"/>
</dbReference>
<dbReference type="GO" id="GO:0005829">
    <property type="term" value="C:cytosol"/>
    <property type="evidence" value="ECO:0007669"/>
    <property type="project" value="TreeGrafter"/>
</dbReference>
<dbReference type="InterPro" id="IPR016024">
    <property type="entry name" value="ARM-type_fold"/>
</dbReference>
<name>A0A4P9ZDD0_9ASCO</name>
<keyword evidence="5" id="KW-0653">Protein transport</keyword>
<evidence type="ECO:0000256" key="3">
    <source>
        <dbReference type="ARBA" id="ARBA00022448"/>
    </source>
</evidence>